<feature type="compositionally biased region" description="Low complexity" evidence="1">
    <location>
        <begin position="26"/>
        <end position="43"/>
    </location>
</feature>
<organism evidence="3 4">
    <name type="scientific">Chromatium okenii</name>
    <dbReference type="NCBI Taxonomy" id="61644"/>
    <lineage>
        <taxon>Bacteria</taxon>
        <taxon>Pseudomonadati</taxon>
        <taxon>Pseudomonadota</taxon>
        <taxon>Gammaproteobacteria</taxon>
        <taxon>Chromatiales</taxon>
        <taxon>Chromatiaceae</taxon>
        <taxon>Chromatium</taxon>
    </lineage>
</organism>
<evidence type="ECO:0000313" key="4">
    <source>
        <dbReference type="Proteomes" id="UP000239936"/>
    </source>
</evidence>
<name>A0A2S7XSV8_9GAMM</name>
<accession>A0A2S7XSV8</accession>
<keyword evidence="2" id="KW-1133">Transmembrane helix</keyword>
<feature type="compositionally biased region" description="Polar residues" evidence="1">
    <location>
        <begin position="44"/>
        <end position="54"/>
    </location>
</feature>
<dbReference type="InterPro" id="IPR019621">
    <property type="entry name" value="DUF2491"/>
</dbReference>
<dbReference type="RefSeq" id="WP_105073392.1">
    <property type="nucleotide sequence ID" value="NZ_PPGH01000034.1"/>
</dbReference>
<gene>
    <name evidence="3" type="ORF">CXB77_07515</name>
</gene>
<sequence>MHVISRSLFIALVLALVLPVETWARSKSGGYSRPSSGRSHSVSAPRTPSTSSGGYSRPAASSAFGFGSRTAPASSTDRTLTRQTAKEALTAFRASSAAAAAAAVTAAASSRPSTAAPTSINFPRRPSTADYGRGHQRGFFDRIDLDLGDVVQAVVPLLANRQSPTVVVVNTPAVAPIPAPAPPLATPSPTVSAPIAALPSTKTAVAATGWSAVGWTLLALVVIGGVTFFIWRHSRHRASNNAHQENSSMFGLSSRQPYRPKWFRVGMTLPVDPSLFILAAPYSAITAPEAATASGLLSVEQIGTVESTGLRWYRLYVAGGRGFFQLHLDAAGQPDECRYFSLLDEVAPADGEEWALWLDDHEGMIGWPTFATKEGQHYQRHWSAGTTRLSPRQLTETLETAGAPIAPRHEHAMLYARPTGAVAPAPVTEYLLVSAVEQDAAAWIALWIGIDIPIAALQLS</sequence>
<dbReference type="AlphaFoldDB" id="A0A2S7XSV8"/>
<comment type="caution">
    <text evidence="3">The sequence shown here is derived from an EMBL/GenBank/DDBJ whole genome shotgun (WGS) entry which is preliminary data.</text>
</comment>
<proteinExistence type="predicted"/>
<feature type="region of interest" description="Disordered" evidence="1">
    <location>
        <begin position="26"/>
        <end position="58"/>
    </location>
</feature>
<keyword evidence="4" id="KW-1185">Reference proteome</keyword>
<feature type="transmembrane region" description="Helical" evidence="2">
    <location>
        <begin position="209"/>
        <end position="231"/>
    </location>
</feature>
<dbReference type="Pfam" id="PF10679">
    <property type="entry name" value="DUF2491"/>
    <property type="match status" value="1"/>
</dbReference>
<feature type="region of interest" description="Disordered" evidence="1">
    <location>
        <begin position="107"/>
        <end position="133"/>
    </location>
</feature>
<protein>
    <recommendedName>
        <fullName evidence="5">DUF2491 domain-containing protein</fullName>
    </recommendedName>
</protein>
<dbReference type="EMBL" id="PPGH01000034">
    <property type="protein sequence ID" value="PQJ96633.1"/>
    <property type="molecule type" value="Genomic_DNA"/>
</dbReference>
<evidence type="ECO:0000313" key="3">
    <source>
        <dbReference type="EMBL" id="PQJ96633.1"/>
    </source>
</evidence>
<keyword evidence="2" id="KW-0812">Transmembrane</keyword>
<evidence type="ECO:0000256" key="2">
    <source>
        <dbReference type="SAM" id="Phobius"/>
    </source>
</evidence>
<evidence type="ECO:0000256" key="1">
    <source>
        <dbReference type="SAM" id="MobiDB-lite"/>
    </source>
</evidence>
<keyword evidence="2" id="KW-0472">Membrane</keyword>
<dbReference type="OrthoDB" id="5459171at2"/>
<feature type="compositionally biased region" description="Low complexity" evidence="1">
    <location>
        <begin position="107"/>
        <end position="119"/>
    </location>
</feature>
<evidence type="ECO:0008006" key="5">
    <source>
        <dbReference type="Google" id="ProtNLM"/>
    </source>
</evidence>
<dbReference type="Proteomes" id="UP000239936">
    <property type="component" value="Unassembled WGS sequence"/>
</dbReference>
<reference evidence="3 4" key="1">
    <citation type="submission" date="2018-01" db="EMBL/GenBank/DDBJ databases">
        <title>The complete genome sequence of Chromatium okenii LaCa, a purple sulfur bacterium with a turbulent life.</title>
        <authorList>
            <person name="Luedin S.M."/>
            <person name="Liechti N."/>
            <person name="Storelli N."/>
            <person name="Danza F."/>
            <person name="Wittwer M."/>
            <person name="Pothier J.F."/>
            <person name="Tonolla M.A."/>
        </authorList>
    </citation>
    <scope>NUCLEOTIDE SEQUENCE [LARGE SCALE GENOMIC DNA]</scope>
    <source>
        <strain evidence="3 4">LaCa</strain>
    </source>
</reference>